<gene>
    <name evidence="1" type="ORF">GSMUA_349470.1</name>
</gene>
<protein>
    <submittedName>
        <fullName evidence="1">(wild Malaysian banana) hypothetical protein</fullName>
    </submittedName>
</protein>
<accession>A0A804HY38</accession>
<dbReference type="EnsemblPlants" id="Ma02_t01350.1">
    <property type="protein sequence ID" value="Ma02_p01350.1"/>
    <property type="gene ID" value="Ma02_g01350"/>
</dbReference>
<dbReference type="AlphaFoldDB" id="A0A804HY38"/>
<evidence type="ECO:0000313" key="3">
    <source>
        <dbReference type="Proteomes" id="UP000012960"/>
    </source>
</evidence>
<dbReference type="Gramene" id="Ma02_t01350.1">
    <property type="protein sequence ID" value="Ma02_p01350.1"/>
    <property type="gene ID" value="Ma02_g01350"/>
</dbReference>
<dbReference type="EMBL" id="HG996472">
    <property type="protein sequence ID" value="CAG1831693.1"/>
    <property type="molecule type" value="Genomic_DNA"/>
</dbReference>
<organism evidence="2 3">
    <name type="scientific">Musa acuminata subsp. malaccensis</name>
    <name type="common">Wild banana</name>
    <name type="synonym">Musa malaccensis</name>
    <dbReference type="NCBI Taxonomy" id="214687"/>
    <lineage>
        <taxon>Eukaryota</taxon>
        <taxon>Viridiplantae</taxon>
        <taxon>Streptophyta</taxon>
        <taxon>Embryophyta</taxon>
        <taxon>Tracheophyta</taxon>
        <taxon>Spermatophyta</taxon>
        <taxon>Magnoliopsida</taxon>
        <taxon>Liliopsida</taxon>
        <taxon>Zingiberales</taxon>
        <taxon>Musaceae</taxon>
        <taxon>Musa</taxon>
    </lineage>
</organism>
<dbReference type="Proteomes" id="UP000012960">
    <property type="component" value="Unplaced"/>
</dbReference>
<proteinExistence type="predicted"/>
<evidence type="ECO:0000313" key="2">
    <source>
        <dbReference type="EnsemblPlants" id="Ma02_p01350.1"/>
    </source>
</evidence>
<reference evidence="1" key="1">
    <citation type="submission" date="2021-03" db="EMBL/GenBank/DDBJ databases">
        <authorList>
            <consortium name="Genoscope - CEA"/>
            <person name="William W."/>
        </authorList>
    </citation>
    <scope>NUCLEOTIDE SEQUENCE</scope>
    <source>
        <strain evidence="1">Doubled-haploid Pahang</strain>
    </source>
</reference>
<evidence type="ECO:0000313" key="1">
    <source>
        <dbReference type="EMBL" id="CAG1831693.1"/>
    </source>
</evidence>
<keyword evidence="3" id="KW-1185">Reference proteome</keyword>
<sequence>MLVINVPWKEGDVAALTVGEFRQLLVSLVSTYR</sequence>
<reference evidence="2" key="2">
    <citation type="submission" date="2021-05" db="UniProtKB">
        <authorList>
            <consortium name="EnsemblPlants"/>
        </authorList>
    </citation>
    <scope>IDENTIFICATION</scope>
    <source>
        <strain evidence="2">subsp. malaccensis</strain>
    </source>
</reference>
<name>A0A804HY38_MUSAM</name>
<dbReference type="InParanoid" id="A0A804HY38"/>